<gene>
    <name evidence="2" type="primary">avr2</name>
</gene>
<name>A0A0A7HTX0_PASFU</name>
<accession>A0A0A7HTX0</accession>
<keyword evidence="1" id="KW-0732">Signal</keyword>
<feature type="signal peptide" evidence="1">
    <location>
        <begin position="1"/>
        <end position="19"/>
    </location>
</feature>
<proteinExistence type="predicted"/>
<protein>
    <submittedName>
        <fullName evidence="2">AVR2</fullName>
    </submittedName>
</protein>
<evidence type="ECO:0000256" key="1">
    <source>
        <dbReference type="SAM" id="SignalP"/>
    </source>
</evidence>
<reference evidence="2" key="1">
    <citation type="submission" date="2014-09" db="EMBL/GenBank/DDBJ databases">
        <title>A diagnostic PCR reaction for the identification of races of Passalora fulva (Braun et al. 2003) [syn Cladosporium fulvum].</title>
        <authorList>
            <person name="Medina R."/>
            <person name="Lopez S.M.Y."/>
            <person name="Franco M.E.E."/>
            <person name="De Wit P."/>
            <person name="Balatti P.A."/>
        </authorList>
    </citation>
    <scope>NUCLEOTIDE SEQUENCE</scope>
    <source>
        <strain evidence="2">EOP</strain>
    </source>
</reference>
<dbReference type="EMBL" id="KM609219">
    <property type="protein sequence ID" value="AIZ11403.1"/>
    <property type="molecule type" value="Genomic_DNA"/>
</dbReference>
<sequence>MKLFILTFILLLTASEVIAAAKKLPGCDKDPCKVKEKSGKYKLKIGAKCSATCDGKLTRGGTCENVQGNHLCCFGLCG</sequence>
<organism evidence="2">
    <name type="scientific">Passalora fulva</name>
    <name type="common">Tomato leaf mold</name>
    <name type="synonym">Cladosporium fulvum</name>
    <dbReference type="NCBI Taxonomy" id="5499"/>
    <lineage>
        <taxon>Eukaryota</taxon>
        <taxon>Fungi</taxon>
        <taxon>Dikarya</taxon>
        <taxon>Ascomycota</taxon>
        <taxon>Pezizomycotina</taxon>
        <taxon>Dothideomycetes</taxon>
        <taxon>Dothideomycetidae</taxon>
        <taxon>Mycosphaerellales</taxon>
        <taxon>Mycosphaerellaceae</taxon>
        <taxon>Fulvia</taxon>
    </lineage>
</organism>
<evidence type="ECO:0000313" key="2">
    <source>
        <dbReference type="EMBL" id="AIZ11403.1"/>
    </source>
</evidence>
<feature type="chain" id="PRO_5002028227" evidence="1">
    <location>
        <begin position="20"/>
        <end position="78"/>
    </location>
</feature>
<dbReference type="AlphaFoldDB" id="A0A0A7HTX0"/>